<feature type="transmembrane region" description="Helical" evidence="11">
    <location>
        <begin position="345"/>
        <end position="370"/>
    </location>
</feature>
<dbReference type="SUPFAM" id="SSF52058">
    <property type="entry name" value="L domain-like"/>
    <property type="match status" value="1"/>
</dbReference>
<evidence type="ECO:0000256" key="1">
    <source>
        <dbReference type="ARBA" id="ARBA00004167"/>
    </source>
</evidence>
<dbReference type="Pfam" id="PF13855">
    <property type="entry name" value="LRR_8"/>
    <property type="match status" value="1"/>
</dbReference>
<organism evidence="13 14">
    <name type="scientific">Ensete ventricosum</name>
    <name type="common">Abyssinian banana</name>
    <name type="synonym">Musa ensete</name>
    <dbReference type="NCBI Taxonomy" id="4639"/>
    <lineage>
        <taxon>Eukaryota</taxon>
        <taxon>Viridiplantae</taxon>
        <taxon>Streptophyta</taxon>
        <taxon>Embryophyta</taxon>
        <taxon>Tracheophyta</taxon>
        <taxon>Spermatophyta</taxon>
        <taxon>Magnoliopsida</taxon>
        <taxon>Liliopsida</taxon>
        <taxon>Zingiberales</taxon>
        <taxon>Musaceae</taxon>
        <taxon>Ensete</taxon>
    </lineage>
</organism>
<gene>
    <name evidence="13" type="ORF">B296_00002167</name>
</gene>
<dbReference type="PANTHER" id="PTHR27000">
    <property type="entry name" value="LEUCINE-RICH REPEAT RECEPTOR-LIKE PROTEIN KINASE FAMILY PROTEIN-RELATED"/>
    <property type="match status" value="1"/>
</dbReference>
<keyword evidence="6 11" id="KW-1133">Transmembrane helix</keyword>
<evidence type="ECO:0000256" key="12">
    <source>
        <dbReference type="SAM" id="SignalP"/>
    </source>
</evidence>
<dbReference type="InterPro" id="IPR032675">
    <property type="entry name" value="LRR_dom_sf"/>
</dbReference>
<keyword evidence="2" id="KW-0433">Leucine-rich repeat</keyword>
<evidence type="ECO:0000256" key="10">
    <source>
        <dbReference type="SAM" id="MobiDB-lite"/>
    </source>
</evidence>
<keyword evidence="7 11" id="KW-0472">Membrane</keyword>
<comment type="caution">
    <text evidence="13">The sequence shown here is derived from an EMBL/GenBank/DDBJ whole genome shotgun (WGS) entry which is preliminary data.</text>
</comment>
<reference evidence="13 14" key="1">
    <citation type="journal article" date="2014" name="Agronomy (Basel)">
        <title>A Draft Genome Sequence for Ensete ventricosum, the Drought-Tolerant Tree Against Hunger.</title>
        <authorList>
            <person name="Harrison J."/>
            <person name="Moore K.A."/>
            <person name="Paszkiewicz K."/>
            <person name="Jones T."/>
            <person name="Grant M."/>
            <person name="Ambacheew D."/>
            <person name="Muzemil S."/>
            <person name="Studholme D.J."/>
        </authorList>
    </citation>
    <scope>NUCLEOTIDE SEQUENCE [LARGE SCALE GENOMIC DNA]</scope>
</reference>
<evidence type="ECO:0000313" key="14">
    <source>
        <dbReference type="Proteomes" id="UP000287651"/>
    </source>
</evidence>
<dbReference type="Pfam" id="PF00560">
    <property type="entry name" value="LRR_1"/>
    <property type="match status" value="1"/>
</dbReference>
<evidence type="ECO:0000256" key="7">
    <source>
        <dbReference type="ARBA" id="ARBA00023136"/>
    </source>
</evidence>
<evidence type="ECO:0000256" key="8">
    <source>
        <dbReference type="ARBA" id="ARBA00023170"/>
    </source>
</evidence>
<dbReference type="PANTHER" id="PTHR27000:SF642">
    <property type="entry name" value="INACTIVE LEUCINE-RICH REPEAT RECEPTOR KINASE XIAO-RELATED"/>
    <property type="match status" value="1"/>
</dbReference>
<evidence type="ECO:0000256" key="5">
    <source>
        <dbReference type="ARBA" id="ARBA00022737"/>
    </source>
</evidence>
<keyword evidence="5" id="KW-0677">Repeat</keyword>
<name>A0A427AEL2_ENSVE</name>
<evidence type="ECO:0000256" key="4">
    <source>
        <dbReference type="ARBA" id="ARBA00022729"/>
    </source>
</evidence>
<dbReference type="FunFam" id="3.80.10.10:FF:000041">
    <property type="entry name" value="LRR receptor-like serine/threonine-protein kinase ERECTA"/>
    <property type="match status" value="2"/>
</dbReference>
<proteinExistence type="predicted"/>
<feature type="signal peptide" evidence="12">
    <location>
        <begin position="1"/>
        <end position="28"/>
    </location>
</feature>
<dbReference type="GO" id="GO:0016020">
    <property type="term" value="C:membrane"/>
    <property type="evidence" value="ECO:0007669"/>
    <property type="project" value="UniProtKB-SubCell"/>
</dbReference>
<evidence type="ECO:0008006" key="15">
    <source>
        <dbReference type="Google" id="ProtNLM"/>
    </source>
</evidence>
<comment type="subcellular location">
    <subcellularLocation>
        <location evidence="1">Membrane</location>
        <topology evidence="1">Single-pass membrane protein</topology>
    </subcellularLocation>
</comment>
<dbReference type="Gene3D" id="3.80.10.10">
    <property type="entry name" value="Ribonuclease Inhibitor"/>
    <property type="match status" value="2"/>
</dbReference>
<evidence type="ECO:0000256" key="9">
    <source>
        <dbReference type="ARBA" id="ARBA00023180"/>
    </source>
</evidence>
<evidence type="ECO:0000256" key="3">
    <source>
        <dbReference type="ARBA" id="ARBA00022692"/>
    </source>
</evidence>
<dbReference type="AlphaFoldDB" id="A0A427AEL2"/>
<evidence type="ECO:0000313" key="13">
    <source>
        <dbReference type="EMBL" id="RRT74669.1"/>
    </source>
</evidence>
<keyword evidence="3 11" id="KW-0812">Transmembrane</keyword>
<feature type="region of interest" description="Disordered" evidence="10">
    <location>
        <begin position="481"/>
        <end position="510"/>
    </location>
</feature>
<keyword evidence="8" id="KW-0675">Receptor</keyword>
<protein>
    <recommendedName>
        <fullName evidence="15">Leucine-rich repeat-containing N-terminal plant-type domain-containing protein</fullName>
    </recommendedName>
</protein>
<sequence>MGFLTRGSFACLCVAVLVVFLVSPPSAAQPLSPSQYKTLLRLQRLLEYQPPLVGWSNATDLCYLPASPSLAVSCSAGRVTGLSIVGVADRPLSANFSSGSLFTTLARLSGLTTLSLVSLGLWGPIPGKVDRFSSLQVLNLSSNYFSGTIPPEISNITSLQNLCLTKNSFDGTVPDLSPLTTVTQLDLSGNRLGPELPYVSSTLVSLLLQNNSFHDRLPPRLASFGHLQKLDLSSNHLHGWIPAFLFSLPSMQHLDLSGNRMTGEVPANLSCGSQLLYVDISDNLLVGGLPSCIQANSSNRVVLISGNCLNSDDFELQHPNSFCNQGAMPAILPSANKISGSKSKLGLILGIVGGVIAGAVLIGLLVLLLFRKIRTEDAEVNNTFHSPTAGKSLMQVAPRSTAEAMEISLSCTSRDPKQRPSIDDVLWNLQYSVQVQDGWTSSESTEVKYVLQEISDAPFQHTLQQHHPEINLRLFDEMPEPAVSQASETRSRKKRSRQFSEEKAKTVSARIPHRDDRSMIFSRARFPVTSKKFDLTSQSKKKVNLYLIQLLDTTKS</sequence>
<accession>A0A427AEL2</accession>
<evidence type="ECO:0000256" key="11">
    <source>
        <dbReference type="SAM" id="Phobius"/>
    </source>
</evidence>
<keyword evidence="4 12" id="KW-0732">Signal</keyword>
<feature type="chain" id="PRO_5019120511" description="Leucine-rich repeat-containing N-terminal plant-type domain-containing protein" evidence="12">
    <location>
        <begin position="29"/>
        <end position="556"/>
    </location>
</feature>
<dbReference type="EMBL" id="AMZH03002708">
    <property type="protein sequence ID" value="RRT74669.1"/>
    <property type="molecule type" value="Genomic_DNA"/>
</dbReference>
<dbReference type="Proteomes" id="UP000287651">
    <property type="component" value="Unassembled WGS sequence"/>
</dbReference>
<keyword evidence="9" id="KW-0325">Glycoprotein</keyword>
<evidence type="ECO:0000256" key="6">
    <source>
        <dbReference type="ARBA" id="ARBA00022989"/>
    </source>
</evidence>
<dbReference type="InterPro" id="IPR001611">
    <property type="entry name" value="Leu-rich_rpt"/>
</dbReference>
<dbReference type="Pfam" id="PF13516">
    <property type="entry name" value="LRR_6"/>
    <property type="match status" value="1"/>
</dbReference>
<evidence type="ECO:0000256" key="2">
    <source>
        <dbReference type="ARBA" id="ARBA00022614"/>
    </source>
</evidence>